<dbReference type="SUPFAM" id="SSF46689">
    <property type="entry name" value="Homeodomain-like"/>
    <property type="match status" value="1"/>
</dbReference>
<dbReference type="AlphaFoldDB" id="A0A9X4RC56"/>
<dbReference type="Gene3D" id="1.10.357.10">
    <property type="entry name" value="Tetracycline Repressor, domain 2"/>
    <property type="match status" value="1"/>
</dbReference>
<sequence length="217" mass="23576">MTSEPEQEPGNLGTPERLRQRRSPQQRRGRAAFDRILRATGELLDEVGYDGVTTLNIAERAGVNIATLYRYFPNKLAVLRALAERLDGARAEAVAVALAGMSTGGDWRATIHFAVAETARLRAAQPGGRALRRALQSSPELWQVDHDQTVRVAGGLAARLCELRPALDAGVAHDVALVVVTTVTALLDLGNAPEIDQDRILAQMQAMLEGYLARYLD</sequence>
<feature type="region of interest" description="Disordered" evidence="3">
    <location>
        <begin position="1"/>
        <end position="30"/>
    </location>
</feature>
<dbReference type="InterPro" id="IPR009057">
    <property type="entry name" value="Homeodomain-like_sf"/>
</dbReference>
<dbReference type="InterPro" id="IPR041669">
    <property type="entry name" value="TetR_C_15"/>
</dbReference>
<evidence type="ECO:0000256" key="1">
    <source>
        <dbReference type="ARBA" id="ARBA00023125"/>
    </source>
</evidence>
<proteinExistence type="predicted"/>
<accession>A0A9X4RC56</accession>
<dbReference type="Proteomes" id="UP001152755">
    <property type="component" value="Unassembled WGS sequence"/>
</dbReference>
<protein>
    <submittedName>
        <fullName evidence="5">TetR/AcrR family transcriptional regulator</fullName>
    </submittedName>
</protein>
<dbReference type="EMBL" id="JANRHA010000001">
    <property type="protein sequence ID" value="MDG3013223.1"/>
    <property type="molecule type" value="Genomic_DNA"/>
</dbReference>
<dbReference type="Pfam" id="PF00440">
    <property type="entry name" value="TetR_N"/>
    <property type="match status" value="1"/>
</dbReference>
<dbReference type="GO" id="GO:0003700">
    <property type="term" value="F:DNA-binding transcription factor activity"/>
    <property type="evidence" value="ECO:0007669"/>
    <property type="project" value="TreeGrafter"/>
</dbReference>
<feature type="compositionally biased region" description="Basic residues" evidence="3">
    <location>
        <begin position="19"/>
        <end position="30"/>
    </location>
</feature>
<gene>
    <name evidence="5" type="ORF">NVS88_01480</name>
</gene>
<evidence type="ECO:0000313" key="5">
    <source>
        <dbReference type="EMBL" id="MDG3013223.1"/>
    </source>
</evidence>
<dbReference type="PROSITE" id="PS50977">
    <property type="entry name" value="HTH_TETR_2"/>
    <property type="match status" value="1"/>
</dbReference>
<dbReference type="PANTHER" id="PTHR30055:SF226">
    <property type="entry name" value="HTH-TYPE TRANSCRIPTIONAL REGULATOR PKSA"/>
    <property type="match status" value="1"/>
</dbReference>
<name>A0A9X4RC56_9ACTN</name>
<keyword evidence="1 2" id="KW-0238">DNA-binding</keyword>
<dbReference type="InterPro" id="IPR023772">
    <property type="entry name" value="DNA-bd_HTH_TetR-type_CS"/>
</dbReference>
<comment type="caution">
    <text evidence="5">The sequence shown here is derived from an EMBL/GenBank/DDBJ whole genome shotgun (WGS) entry which is preliminary data.</text>
</comment>
<dbReference type="InterPro" id="IPR050109">
    <property type="entry name" value="HTH-type_TetR-like_transc_reg"/>
</dbReference>
<evidence type="ECO:0000256" key="2">
    <source>
        <dbReference type="PROSITE-ProRule" id="PRU00335"/>
    </source>
</evidence>
<feature type="DNA-binding region" description="H-T-H motif" evidence="2">
    <location>
        <begin position="53"/>
        <end position="72"/>
    </location>
</feature>
<dbReference type="RefSeq" id="WP_332518993.1">
    <property type="nucleotide sequence ID" value="NZ_JANRHA010000001.1"/>
</dbReference>
<dbReference type="PRINTS" id="PR00455">
    <property type="entry name" value="HTHTETR"/>
</dbReference>
<dbReference type="GO" id="GO:0000976">
    <property type="term" value="F:transcription cis-regulatory region binding"/>
    <property type="evidence" value="ECO:0007669"/>
    <property type="project" value="TreeGrafter"/>
</dbReference>
<evidence type="ECO:0000259" key="4">
    <source>
        <dbReference type="PROSITE" id="PS50977"/>
    </source>
</evidence>
<dbReference type="PROSITE" id="PS01081">
    <property type="entry name" value="HTH_TETR_1"/>
    <property type="match status" value="1"/>
</dbReference>
<feature type="domain" description="HTH tetR-type" evidence="4">
    <location>
        <begin position="30"/>
        <end position="90"/>
    </location>
</feature>
<dbReference type="InterPro" id="IPR001647">
    <property type="entry name" value="HTH_TetR"/>
</dbReference>
<dbReference type="PANTHER" id="PTHR30055">
    <property type="entry name" value="HTH-TYPE TRANSCRIPTIONAL REGULATOR RUTR"/>
    <property type="match status" value="1"/>
</dbReference>
<evidence type="ECO:0000313" key="6">
    <source>
        <dbReference type="Proteomes" id="UP001152755"/>
    </source>
</evidence>
<evidence type="ECO:0000256" key="3">
    <source>
        <dbReference type="SAM" id="MobiDB-lite"/>
    </source>
</evidence>
<dbReference type="Pfam" id="PF17918">
    <property type="entry name" value="TetR_C_15"/>
    <property type="match status" value="1"/>
</dbReference>
<keyword evidence="6" id="KW-1185">Reference proteome</keyword>
<reference evidence="5" key="1">
    <citation type="submission" date="2022-08" db="EMBL/GenBank/DDBJ databases">
        <title>Genome analysis of Corynebacteriales strain.</title>
        <authorList>
            <person name="Lee S.D."/>
        </authorList>
    </citation>
    <scope>NUCLEOTIDE SEQUENCE</scope>
    <source>
        <strain evidence="5">D3-21</strain>
    </source>
</reference>
<organism evidence="5 6">
    <name type="scientific">Speluncibacter jeojiensis</name>
    <dbReference type="NCBI Taxonomy" id="2710754"/>
    <lineage>
        <taxon>Bacteria</taxon>
        <taxon>Bacillati</taxon>
        <taxon>Actinomycetota</taxon>
        <taxon>Actinomycetes</taxon>
        <taxon>Mycobacteriales</taxon>
        <taxon>Speluncibacteraceae</taxon>
        <taxon>Speluncibacter</taxon>
    </lineage>
</organism>